<dbReference type="EMBL" id="QKYN01000182">
    <property type="protein sequence ID" value="RAG81048.1"/>
    <property type="molecule type" value="Genomic_DNA"/>
</dbReference>
<name>A0A2X0J142_9ACTN</name>
<organism evidence="2 3">
    <name type="scientific">Streptacidiphilus pinicola</name>
    <dbReference type="NCBI Taxonomy" id="2219663"/>
    <lineage>
        <taxon>Bacteria</taxon>
        <taxon>Bacillati</taxon>
        <taxon>Actinomycetota</taxon>
        <taxon>Actinomycetes</taxon>
        <taxon>Kitasatosporales</taxon>
        <taxon>Streptomycetaceae</taxon>
        <taxon>Streptacidiphilus</taxon>
    </lineage>
</organism>
<feature type="region of interest" description="Disordered" evidence="1">
    <location>
        <begin position="37"/>
        <end position="110"/>
    </location>
</feature>
<dbReference type="AlphaFoldDB" id="A0A2X0J142"/>
<dbReference type="OrthoDB" id="5125341at2"/>
<reference evidence="2 3" key="1">
    <citation type="submission" date="2018-06" db="EMBL/GenBank/DDBJ databases">
        <title>Streptacidiphilus pinicola sp. nov., isolated from pine grove soil.</title>
        <authorList>
            <person name="Roh S.G."/>
            <person name="Park S."/>
            <person name="Kim M.-K."/>
            <person name="Yun B.-R."/>
            <person name="Park J."/>
            <person name="Kim M.J."/>
            <person name="Kim Y.S."/>
            <person name="Kim S.B."/>
        </authorList>
    </citation>
    <scope>NUCLEOTIDE SEQUENCE [LARGE SCALE GENOMIC DNA]</scope>
    <source>
        <strain evidence="2 3">MMS16-CNU450</strain>
    </source>
</reference>
<keyword evidence="3" id="KW-1185">Reference proteome</keyword>
<evidence type="ECO:0000256" key="1">
    <source>
        <dbReference type="SAM" id="MobiDB-lite"/>
    </source>
</evidence>
<sequence>MAAGGEERAAVLALKQKVQQALPKIAERNAHVVDDAVDKGSRNLAEHADNEVRTTDSFRSKMPQDKPVPTPRTTPGSKIDQALGGGDATAARASGDLAAPQFGRDTLRDSRNFDEQIDHEMSARGLDRAEHDRLRVSRTNDLTDEQVQEVVDVRNSITLEDGQMITKVLHPDVAKAYVNNLKKMPNGDAFFHDRFGGSIARGTDTADLATPAQLRDGLALDDKGVGWTPVPEGASEAYQLRLHAPEGLKADTTFGAVDDQAAADRVAQAAGQTTGRAWKDPFTGTGYTGGGVPEWQASGTEFGGRAEIWKMTPDGGETMVGFFDRGRWTNLGL</sequence>
<comment type="caution">
    <text evidence="2">The sequence shown here is derived from an EMBL/GenBank/DDBJ whole genome shotgun (WGS) entry which is preliminary data.</text>
</comment>
<dbReference type="RefSeq" id="WP_111507270.1">
    <property type="nucleotide sequence ID" value="NZ_QKYN01000182.1"/>
</dbReference>
<protein>
    <submittedName>
        <fullName evidence="2">Uncharacterized protein</fullName>
    </submittedName>
</protein>
<feature type="compositionally biased region" description="Basic and acidic residues" evidence="1">
    <location>
        <begin position="37"/>
        <end position="64"/>
    </location>
</feature>
<evidence type="ECO:0000313" key="2">
    <source>
        <dbReference type="EMBL" id="RAG81048.1"/>
    </source>
</evidence>
<proteinExistence type="predicted"/>
<evidence type="ECO:0000313" key="3">
    <source>
        <dbReference type="Proteomes" id="UP000248889"/>
    </source>
</evidence>
<dbReference type="Proteomes" id="UP000248889">
    <property type="component" value="Unassembled WGS sequence"/>
</dbReference>
<gene>
    <name evidence="2" type="ORF">DN069_34925</name>
</gene>
<accession>A0A2X0J142</accession>